<evidence type="ECO:0000313" key="5">
    <source>
        <dbReference type="EMBL" id="EDQ86636.1"/>
    </source>
</evidence>
<dbReference type="KEGG" id="mbr:MONBRDRAFT_28031"/>
<evidence type="ECO:0000313" key="6">
    <source>
        <dbReference type="Proteomes" id="UP000001357"/>
    </source>
</evidence>
<dbReference type="SUPFAM" id="SSF47473">
    <property type="entry name" value="EF-hand"/>
    <property type="match status" value="1"/>
</dbReference>
<dbReference type="InterPro" id="IPR018247">
    <property type="entry name" value="EF_Hand_1_Ca_BS"/>
</dbReference>
<dbReference type="Gene3D" id="1.20.58.60">
    <property type="match status" value="9"/>
</dbReference>
<dbReference type="Gene3D" id="1.10.238.10">
    <property type="entry name" value="EF-hand"/>
    <property type="match status" value="1"/>
</dbReference>
<accession>A9V703</accession>
<feature type="domain" description="Calponin-homology (CH)" evidence="3">
    <location>
        <begin position="213"/>
        <end position="316"/>
    </location>
</feature>
<dbReference type="SMART" id="SM01184">
    <property type="entry name" value="efhand_Ca_insen"/>
    <property type="match status" value="1"/>
</dbReference>
<dbReference type="SMART" id="SM00150">
    <property type="entry name" value="SPEC"/>
    <property type="match status" value="12"/>
</dbReference>
<feature type="region of interest" description="Disordered" evidence="2">
    <location>
        <begin position="50"/>
        <end position="69"/>
    </location>
</feature>
<dbReference type="GO" id="GO:0051015">
    <property type="term" value="F:actin filament binding"/>
    <property type="evidence" value="ECO:0000318"/>
    <property type="project" value="GO_Central"/>
</dbReference>
<evidence type="ECO:0008006" key="7">
    <source>
        <dbReference type="Google" id="ProtNLM"/>
    </source>
</evidence>
<dbReference type="InterPro" id="IPR011992">
    <property type="entry name" value="EF-hand-dom_pair"/>
</dbReference>
<dbReference type="GO" id="GO:0005509">
    <property type="term" value="F:calcium ion binding"/>
    <property type="evidence" value="ECO:0007669"/>
    <property type="project" value="InterPro"/>
</dbReference>
<dbReference type="InterPro" id="IPR018159">
    <property type="entry name" value="Spectrin/alpha-actinin"/>
</dbReference>
<dbReference type="Pfam" id="PF13405">
    <property type="entry name" value="EF-hand_6"/>
    <property type="match status" value="1"/>
</dbReference>
<protein>
    <recommendedName>
        <fullName evidence="7">Spectrin beta chain</fullName>
    </recommendedName>
</protein>
<dbReference type="eggNOG" id="KOG0040">
    <property type="taxonomic scope" value="Eukaryota"/>
</dbReference>
<dbReference type="Proteomes" id="UP000001357">
    <property type="component" value="Unassembled WGS sequence"/>
</dbReference>
<gene>
    <name evidence="5" type="ORF">MONBRDRAFT_28031</name>
</gene>
<dbReference type="InParanoid" id="A9V703"/>
<dbReference type="OMA" id="WFNDKKE"/>
<sequence length="2473" mass="280136">MESLIRMNMVRNSERRDDQRELLQEALICFICLCSKAASSPLTAQGRTLSQTRLPLPPPPPLGASGTMASQADWERLQHTVQCGALPRSALTASHAYTNIFTRWCNQRLAKRQLDPMADVVTDIGKQNRLIQLVEILSERTCDKKIIANARVKAQEIENLTKALEFVYECGVDMKLKPSPENLYDGDDRAVLGLIWALMMKYLKFAQEDDENLSPKEALLRWVNLNTNGHAHAEVSNFTKDFQNGMALCALIHKFRPELIPYDSLDPADKLHNLRLAITAAGQYFGMEPYLTAEDIGKLDEKSMLVFVSEFYSGITEQLKLELAARRIAQVVAFTMTNDELKARYLAEAAALHTRIQQAEAQLTAYGQAKSTTMTGALQQLSSFNKYRSTEKRDMYSEHIKLEALFTNLATRLADNSRPPFLPDEPHLRVEVRADRLKGLLKLEQDVGLFLHKEVSRQHRLQQLDQEHHSRYNKLIQWTTERESNLPDVDAVKSSGQARNLLKLLESTAEEIQSLQDTSVAKLREIRETLAKDTYEFLARVEEREKDLSERLGGFSATLMYRAPGFEDALQRETLREQVEQRASVHKDMCEQVTAWGHQEQTYLQTKEAVTSYSDAKLQLSLLDGHAAERQDQINGPIQNIKELGRGICSASYESTLSRWQFADTATILRREGEIDTLWAELERLASEKHKVLEDDVAREAYARDTRLLAQQHLSKSEQLNSWADGRCTYLRAREPCDDEATARLLLGLLGAFHEELDILQRTDVATWVALGRTILDRRYTGLSSYVYEDPTALQTREQQWQARVGEMNELATAKKPFLEDHLARVEFQESVRLQVRSHADAHALLQAWYTDKRAFLQRKEVIQDVQSALFHLGLLATFQQELADVIAGPLTALRTLGTAIRDAKYESTFSSWVYEEPSAVTALETEVEAQWMPELERLAQDKVTVLQDDLAREQFRDRTQLQVGNHREMFDALEAWAQVKVAYLEHKEDVHDSEAAKTQLSLLAAFRDEKRGMHDTSVASLRAAGEQIRAAEYQTSLSSWRYEQPDAVSALEAQIEARWQEMDALADRKQAVLEDDRDRELYAEHTRLLAGRHDAEAQRLNEWADEREAYLKARETCDTIAQAQYLLAVLDQHGAFKRAKSDSTLVSFHRLGQEILARKYETSLSTYVYETPELVQGREASLAERWQQLDTLAAEKLPFLQDHLARNEFQNRVRLMVSNHRDSFQKLSDWAKVKEAYLQTREAIHSVTEAKLHLSLLDGFRTEKQDISAGAVAALNQLGQEIRDATYSTSYSSWQYEQPDEVSALESRITTRWAELDGLATEKQAVLDDHLAREEYAEQTRLLAGQHLDQHNRLQAWATEKQAYLDVRETVDTVQDAHYHLSVHQAYVGDKATVTAADLASLQKLGANILARSYKTALSAYTYEEPASITDREASLAAAWQQLDAASAVKLPILEDHLARNVFQEKVRLWVRNHQDAHASLRDWSVNRQAYLETKEHVESIAAAELARSVLDAFRQEKADVTKGNLAALRDLGNQIRTARYETVHSNWAYEHPEAVTALEEEIAGPTWAALDQLAEAKQAVLDDDLAREQFKEATRLKVQNHKRQHEQLDAWCQAQSAYLTKKEDVTNSTVAKAQLSRLELHVAKKADLTQADKANHVALGEDIRAAKYETGHSSWVYEAPATLLELEASLATFWQQLQAEHAAKLGVLEDDLARETYAEETRLLADQHEATQSLLRNWVEAKQAYLQQREAVDSTRDARFHISLLEAFMHEHQAKTETSLTSFQALGANVLARKYATSLSSYVYEKPEAVREREATLVAPWEALLSLGTDKRAILDDHLARCLFQDETRLAVRLHGEFHGELQKWAAASQSYLDAREVIETEEEATLQLNLHAAHVSELEDKRTGALAALETRGGKIRSARYETSISAWSYEKPDEVQALEAALLSAWAGLREAAATKADYLKDAQSRNQVKAAVLLLADRHDGACSRLMQWAGSKTTYLDTREALDSLVAVAVAQRLLEAFDREKEMMQNTALASVKALGAEVKTTTYQSSLSSWQYAEPQQIDAREAQIDAAMISLHTKGEAKRTRLAEDERREEAKEELRHRFAHAAHAFQSFVKDNVIFLLDKQDSNSASGAATYGFTLEETLAFKAELDREDVQLVAQADALKGKATQLDSELAAYGAVTNDYTSLTTTTLDGLSGELQDAIKQRLTTYQQELERKQANDGTCREYADRVHPLLDHMYSSMDKLARPEGTLEEQLALIEQAMRACDDHDKAIADIHQMEKDMQARAITFNPHTTVTAEDLEIQLQDFRDILRYKQPLLEKEIEFKRSRGVTAEQLQEIEDFFRNFDKDNSGSIERKELKACLFSLGEELTSQEVEGYVKKFGGANGSLSINQFRDLMVHLIGVIHTQQSILDAFRFIGRGDESMVAMEKLQPRLTKAHFDFIVASQPATATGQIDYPKFVDNVFAR</sequence>
<dbReference type="SMART" id="SM00054">
    <property type="entry name" value="EFh"/>
    <property type="match status" value="1"/>
</dbReference>
<feature type="domain" description="EF-hand" evidence="4">
    <location>
        <begin position="2340"/>
        <end position="2375"/>
    </location>
</feature>
<dbReference type="GO" id="GO:0030036">
    <property type="term" value="P:actin cytoskeleton organization"/>
    <property type="evidence" value="ECO:0000318"/>
    <property type="project" value="GO_Central"/>
</dbReference>
<dbReference type="eggNOG" id="KOG0517">
    <property type="taxonomic scope" value="Eukaryota"/>
</dbReference>
<name>A9V703_MONBE</name>
<dbReference type="GeneID" id="5893826"/>
<dbReference type="RefSeq" id="XP_001748472.1">
    <property type="nucleotide sequence ID" value="XM_001748420.1"/>
</dbReference>
<dbReference type="Pfam" id="PF00307">
    <property type="entry name" value="CH"/>
    <property type="match status" value="2"/>
</dbReference>
<dbReference type="GO" id="GO:0042995">
    <property type="term" value="C:cell projection"/>
    <property type="evidence" value="ECO:0000318"/>
    <property type="project" value="GO_Central"/>
</dbReference>
<dbReference type="PROSITE" id="PS00018">
    <property type="entry name" value="EF_HAND_1"/>
    <property type="match status" value="1"/>
</dbReference>
<evidence type="ECO:0000256" key="2">
    <source>
        <dbReference type="SAM" id="MobiDB-lite"/>
    </source>
</evidence>
<dbReference type="SUPFAM" id="SSF46966">
    <property type="entry name" value="Spectrin repeat"/>
    <property type="match status" value="4"/>
</dbReference>
<organism evidence="5 6">
    <name type="scientific">Monosiga brevicollis</name>
    <name type="common">Choanoflagellate</name>
    <dbReference type="NCBI Taxonomy" id="81824"/>
    <lineage>
        <taxon>Eukaryota</taxon>
        <taxon>Choanoflagellata</taxon>
        <taxon>Craspedida</taxon>
        <taxon>Salpingoecidae</taxon>
        <taxon>Monosiga</taxon>
    </lineage>
</organism>
<evidence type="ECO:0000259" key="4">
    <source>
        <dbReference type="PROSITE" id="PS50222"/>
    </source>
</evidence>
<keyword evidence="1" id="KW-0106">Calcium</keyword>
<dbReference type="InterPro" id="IPR002048">
    <property type="entry name" value="EF_hand_dom"/>
</dbReference>
<dbReference type="EMBL" id="CH991564">
    <property type="protein sequence ID" value="EDQ86636.1"/>
    <property type="molecule type" value="Genomic_DNA"/>
</dbReference>
<proteinExistence type="predicted"/>
<feature type="domain" description="Calponin-homology (CH)" evidence="3">
    <location>
        <begin position="95"/>
        <end position="203"/>
    </location>
</feature>
<evidence type="ECO:0000256" key="1">
    <source>
        <dbReference type="ARBA" id="ARBA00022837"/>
    </source>
</evidence>
<evidence type="ECO:0000259" key="3">
    <source>
        <dbReference type="PROSITE" id="PS50021"/>
    </source>
</evidence>
<dbReference type="GO" id="GO:0005886">
    <property type="term" value="C:plasma membrane"/>
    <property type="evidence" value="ECO:0000318"/>
    <property type="project" value="GO_Central"/>
</dbReference>
<dbReference type="STRING" id="81824.A9V703"/>
<dbReference type="GO" id="GO:0030864">
    <property type="term" value="C:cortical actin cytoskeleton"/>
    <property type="evidence" value="ECO:0000318"/>
    <property type="project" value="GO_Central"/>
</dbReference>
<dbReference type="SUPFAM" id="SSF47576">
    <property type="entry name" value="Calponin-homology domain, CH-domain"/>
    <property type="match status" value="1"/>
</dbReference>
<keyword evidence="6" id="KW-1185">Reference proteome</keyword>
<dbReference type="InterPro" id="IPR036872">
    <property type="entry name" value="CH_dom_sf"/>
</dbReference>
<dbReference type="PROSITE" id="PS50021">
    <property type="entry name" value="CH"/>
    <property type="match status" value="2"/>
</dbReference>
<dbReference type="PROSITE" id="PS50222">
    <property type="entry name" value="EF_HAND_2"/>
    <property type="match status" value="1"/>
</dbReference>
<reference evidence="5 6" key="1">
    <citation type="journal article" date="2008" name="Nature">
        <title>The genome of the choanoflagellate Monosiga brevicollis and the origin of metazoans.</title>
        <authorList>
            <consortium name="JGI Sequencing"/>
            <person name="King N."/>
            <person name="Westbrook M.J."/>
            <person name="Young S.L."/>
            <person name="Kuo A."/>
            <person name="Abedin M."/>
            <person name="Chapman J."/>
            <person name="Fairclough S."/>
            <person name="Hellsten U."/>
            <person name="Isogai Y."/>
            <person name="Letunic I."/>
            <person name="Marr M."/>
            <person name="Pincus D."/>
            <person name="Putnam N."/>
            <person name="Rokas A."/>
            <person name="Wright K.J."/>
            <person name="Zuzow R."/>
            <person name="Dirks W."/>
            <person name="Good M."/>
            <person name="Goodstein D."/>
            <person name="Lemons D."/>
            <person name="Li W."/>
            <person name="Lyons J.B."/>
            <person name="Morris A."/>
            <person name="Nichols S."/>
            <person name="Richter D.J."/>
            <person name="Salamov A."/>
            <person name="Bork P."/>
            <person name="Lim W.A."/>
            <person name="Manning G."/>
            <person name="Miller W.T."/>
            <person name="McGinnis W."/>
            <person name="Shapiro H."/>
            <person name="Tjian R."/>
            <person name="Grigoriev I.V."/>
            <person name="Rokhsar D."/>
        </authorList>
    </citation>
    <scope>NUCLEOTIDE SEQUENCE [LARGE SCALE GENOMIC DNA]</scope>
    <source>
        <strain evidence="6">MX1 / ATCC 50154</strain>
    </source>
</reference>
<dbReference type="PANTHER" id="PTHR11915">
    <property type="entry name" value="SPECTRIN/FILAMIN RELATED CYTOSKELETAL PROTEIN"/>
    <property type="match status" value="1"/>
</dbReference>
<dbReference type="CDD" id="cd00051">
    <property type="entry name" value="EFh"/>
    <property type="match status" value="1"/>
</dbReference>
<dbReference type="SMART" id="SM00033">
    <property type="entry name" value="CH"/>
    <property type="match status" value="2"/>
</dbReference>
<dbReference type="InterPro" id="IPR001715">
    <property type="entry name" value="CH_dom"/>
</dbReference>
<dbReference type="Gene3D" id="1.10.418.10">
    <property type="entry name" value="Calponin-like domain"/>
    <property type="match status" value="2"/>
</dbReference>
<dbReference type="GO" id="GO:0030054">
    <property type="term" value="C:cell junction"/>
    <property type="evidence" value="ECO:0000318"/>
    <property type="project" value="GO_Central"/>
</dbReference>